<accession>A0A2N0AL86</accession>
<protein>
    <recommendedName>
        <fullName evidence="1">DUF1554 domain-containing protein</fullName>
    </recommendedName>
</protein>
<dbReference type="RefSeq" id="WP_100741942.1">
    <property type="nucleotide sequence ID" value="NZ_NPDW01000001.1"/>
</dbReference>
<feature type="domain" description="DUF1554" evidence="1">
    <location>
        <begin position="182"/>
        <end position="302"/>
    </location>
</feature>
<dbReference type="InterPro" id="IPR016186">
    <property type="entry name" value="C-type_lectin-like/link_sf"/>
</dbReference>
<name>A0A2N0AL86_9LEPT</name>
<dbReference type="Gene3D" id="3.10.100.10">
    <property type="entry name" value="Mannose-Binding Protein A, subunit A"/>
    <property type="match status" value="1"/>
</dbReference>
<reference evidence="2 3" key="1">
    <citation type="submission" date="2017-07" db="EMBL/GenBank/DDBJ databases">
        <title>Leptospira spp. isolated from tropical soils.</title>
        <authorList>
            <person name="Thibeaux R."/>
            <person name="Iraola G."/>
            <person name="Ferres I."/>
            <person name="Bierque E."/>
            <person name="Girault D."/>
            <person name="Soupe-Gilbert M.-E."/>
            <person name="Picardeau M."/>
            <person name="Goarant C."/>
        </authorList>
    </citation>
    <scope>NUCLEOTIDE SEQUENCE [LARGE SCALE GENOMIC DNA]</scope>
    <source>
        <strain evidence="2 3">FH2-B-A1</strain>
    </source>
</reference>
<evidence type="ECO:0000313" key="3">
    <source>
        <dbReference type="Proteomes" id="UP000232145"/>
    </source>
</evidence>
<sequence>MFRILLIALLILSCREKSLNNVCDINSDSYIESVFVFNLLSETKSYCSTGIIDLNPSVIALNTKFGNVSESGGSMTLGSSSSFSVRLKKKPEAQVDVQVIVSNPAYATVSPVTLSFDSNNWSTPQSVIVTGINDSLLNGTREFRIIFIPNSNDKKLDLNPNAIDMQIFDNEKRLFLSLSSYQGGGFGGVTGADVICASDSKCPKGSICKAMILNPGTRVASVTANMGDGQVDWVLHPNANYFLQDGITPITNTNSSSLLQIPFSNVIDTISPGIWLGSSAGWVIGANHCLNWTDTTAVNTGYVFRTQYTDNTLFGGNYSCSNQANLFCVEY</sequence>
<dbReference type="Proteomes" id="UP000232145">
    <property type="component" value="Unassembled WGS sequence"/>
</dbReference>
<dbReference type="OrthoDB" id="345734at2"/>
<dbReference type="Pfam" id="PF07588">
    <property type="entry name" value="DUF1554"/>
    <property type="match status" value="1"/>
</dbReference>
<dbReference type="InterPro" id="IPR016187">
    <property type="entry name" value="CTDL_fold"/>
</dbReference>
<dbReference type="SUPFAM" id="SSF56436">
    <property type="entry name" value="C-type lectin-like"/>
    <property type="match status" value="1"/>
</dbReference>
<dbReference type="InterPro" id="IPR011448">
    <property type="entry name" value="DUF1554"/>
</dbReference>
<comment type="caution">
    <text evidence="2">The sequence shown here is derived from an EMBL/GenBank/DDBJ whole genome shotgun (WGS) entry which is preliminary data.</text>
</comment>
<evidence type="ECO:0000259" key="1">
    <source>
        <dbReference type="Pfam" id="PF07588"/>
    </source>
</evidence>
<proteinExistence type="predicted"/>
<keyword evidence="3" id="KW-1185">Reference proteome</keyword>
<evidence type="ECO:0000313" key="2">
    <source>
        <dbReference type="EMBL" id="PJZ85055.1"/>
    </source>
</evidence>
<dbReference type="AlphaFoldDB" id="A0A2N0AL86"/>
<dbReference type="EMBL" id="NPDX01000001">
    <property type="protein sequence ID" value="PJZ85055.1"/>
    <property type="molecule type" value="Genomic_DNA"/>
</dbReference>
<organism evidence="2 3">
    <name type="scientific">Leptospira harrisiae</name>
    <dbReference type="NCBI Taxonomy" id="2023189"/>
    <lineage>
        <taxon>Bacteria</taxon>
        <taxon>Pseudomonadati</taxon>
        <taxon>Spirochaetota</taxon>
        <taxon>Spirochaetia</taxon>
        <taxon>Leptospirales</taxon>
        <taxon>Leptospiraceae</taxon>
        <taxon>Leptospira</taxon>
    </lineage>
</organism>
<gene>
    <name evidence="2" type="ORF">CH364_01940</name>
</gene>